<dbReference type="Proteomes" id="UP000293902">
    <property type="component" value="Chromosome"/>
</dbReference>
<keyword evidence="1" id="KW-1133">Transmembrane helix</keyword>
<dbReference type="RefSeq" id="WP_111954696.1">
    <property type="nucleotide sequence ID" value="NZ_CP036313.1"/>
</dbReference>
<keyword evidence="1" id="KW-0812">Transmembrane</keyword>
<proteinExistence type="predicted"/>
<dbReference type="EMBL" id="CP036313">
    <property type="protein sequence ID" value="QBH11729.1"/>
    <property type="molecule type" value="Genomic_DNA"/>
</dbReference>
<organism evidence="3 4">
    <name type="scientific">Desulfobacter hydrogenophilus</name>
    <dbReference type="NCBI Taxonomy" id="2291"/>
    <lineage>
        <taxon>Bacteria</taxon>
        <taxon>Pseudomonadati</taxon>
        <taxon>Thermodesulfobacteriota</taxon>
        <taxon>Desulfobacteria</taxon>
        <taxon>Desulfobacterales</taxon>
        <taxon>Desulfobacteraceae</taxon>
        <taxon>Desulfobacter</taxon>
    </lineage>
</organism>
<sequence length="220" mass="23579">MKIFSCIPGDSIPPGRSGRIFFCHGSVVGMTLVEVMIAVIVLGILMTGLTQIVATLVQSMGDADDHSQTSGTADFAMARMVRFVGDTDEIVLPTEEGDQLKVAERTLDMVDSARTVGGDGFLDADTDADGLVNEGAGDVKEYVSFALDKTDSDNWKLVETVPDYLTADTSDTRSQVVCEYVTGFVTDLLAEGVVRIRLTTGKYGTVVVLETRARARLLSP</sequence>
<evidence type="ECO:0000313" key="2">
    <source>
        <dbReference type="EMBL" id="QBH11729.1"/>
    </source>
</evidence>
<protein>
    <submittedName>
        <fullName evidence="2">Prepilin-type N-terminal cleavage/methylation domain-containing protein</fullName>
    </submittedName>
</protein>
<evidence type="ECO:0000313" key="5">
    <source>
        <dbReference type="Proteomes" id="UP000293902"/>
    </source>
</evidence>
<keyword evidence="1" id="KW-0472">Membrane</keyword>
<evidence type="ECO:0000313" key="4">
    <source>
        <dbReference type="Proteomes" id="UP000248798"/>
    </source>
</evidence>
<keyword evidence="5" id="KW-1185">Reference proteome</keyword>
<feature type="transmembrane region" description="Helical" evidence="1">
    <location>
        <begin position="21"/>
        <end position="46"/>
    </location>
</feature>
<reference evidence="3 4" key="1">
    <citation type="submission" date="2018-06" db="EMBL/GenBank/DDBJ databases">
        <title>Complete Genome Sequence of Desulfobacter hydrogenophilus (DSM3380).</title>
        <authorList>
            <person name="Marietou A."/>
            <person name="Schreiber L."/>
            <person name="Marshall I."/>
            <person name="Jorgensen B."/>
        </authorList>
    </citation>
    <scope>NUCLEOTIDE SEQUENCE [LARGE SCALE GENOMIC DNA]</scope>
    <source>
        <strain evidence="3 4">DSM 3380</strain>
    </source>
</reference>
<name>A0A328FHJ7_9BACT</name>
<dbReference type="EMBL" id="QLNI01000009">
    <property type="protein sequence ID" value="RAM02942.1"/>
    <property type="molecule type" value="Genomic_DNA"/>
</dbReference>
<gene>
    <name evidence="3" type="ORF">DO021_05960</name>
    <name evidence="2" type="ORF">EYB58_01590</name>
</gene>
<dbReference type="Proteomes" id="UP000248798">
    <property type="component" value="Unassembled WGS sequence"/>
</dbReference>
<evidence type="ECO:0000256" key="1">
    <source>
        <dbReference type="SAM" id="Phobius"/>
    </source>
</evidence>
<dbReference type="InterPro" id="IPR012902">
    <property type="entry name" value="N_methyl_site"/>
</dbReference>
<evidence type="ECO:0000313" key="3">
    <source>
        <dbReference type="EMBL" id="RAM02942.1"/>
    </source>
</evidence>
<reference evidence="2 5" key="2">
    <citation type="submission" date="2019-02" db="EMBL/GenBank/DDBJ databases">
        <title>Complete genome sequence of Desulfobacter hydrogenophilus AcRS1.</title>
        <authorList>
            <person name="Marietou A."/>
            <person name="Lund M.B."/>
            <person name="Marshall I.P.G."/>
            <person name="Schreiber L."/>
            <person name="Jorgensen B."/>
        </authorList>
    </citation>
    <scope>NUCLEOTIDE SEQUENCE [LARGE SCALE GENOMIC DNA]</scope>
    <source>
        <strain evidence="2 5">AcRS1</strain>
    </source>
</reference>
<dbReference type="NCBIfam" id="TIGR02532">
    <property type="entry name" value="IV_pilin_GFxxxE"/>
    <property type="match status" value="1"/>
</dbReference>
<dbReference type="AlphaFoldDB" id="A0A328FHJ7"/>
<accession>A0A328FHJ7</accession>